<dbReference type="GeneID" id="63849169"/>
<accession>A0A9P4L8L9</accession>
<reference evidence="2" key="1">
    <citation type="submission" date="2020-01" db="EMBL/GenBank/DDBJ databases">
        <authorList>
            <consortium name="DOE Joint Genome Institute"/>
            <person name="Haridas S."/>
            <person name="Albert R."/>
            <person name="Binder M."/>
            <person name="Bloem J."/>
            <person name="Labutti K."/>
            <person name="Salamov A."/>
            <person name="Andreopoulos B."/>
            <person name="Baker S.E."/>
            <person name="Barry K."/>
            <person name="Bills G."/>
            <person name="Bluhm B.H."/>
            <person name="Cannon C."/>
            <person name="Castanera R."/>
            <person name="Culley D.E."/>
            <person name="Daum C."/>
            <person name="Ezra D."/>
            <person name="Gonzalez J.B."/>
            <person name="Henrissat B."/>
            <person name="Kuo A."/>
            <person name="Liang C."/>
            <person name="Lipzen A."/>
            <person name="Lutzoni F."/>
            <person name="Magnuson J."/>
            <person name="Mondo S."/>
            <person name="Nolan M."/>
            <person name="Ohm R."/>
            <person name="Pangilinan J."/>
            <person name="Park H.-J."/>
            <person name="Ramirez L."/>
            <person name="Alfaro M."/>
            <person name="Sun H."/>
            <person name="Tritt A."/>
            <person name="Yoshinaga Y."/>
            <person name="Zwiers L.-H."/>
            <person name="Turgeon B.G."/>
            <person name="Goodwin S.B."/>
            <person name="Spatafora J.W."/>
            <person name="Crous P.W."/>
            <person name="Grigoriev I.V."/>
        </authorList>
    </citation>
    <scope>NUCLEOTIDE SEQUENCE</scope>
    <source>
        <strain evidence="2">CBS 394.84</strain>
    </source>
</reference>
<organism evidence="2 3">
    <name type="scientific">Cucurbitaria berberidis CBS 394.84</name>
    <dbReference type="NCBI Taxonomy" id="1168544"/>
    <lineage>
        <taxon>Eukaryota</taxon>
        <taxon>Fungi</taxon>
        <taxon>Dikarya</taxon>
        <taxon>Ascomycota</taxon>
        <taxon>Pezizomycotina</taxon>
        <taxon>Dothideomycetes</taxon>
        <taxon>Pleosporomycetidae</taxon>
        <taxon>Pleosporales</taxon>
        <taxon>Pleosporineae</taxon>
        <taxon>Cucurbitariaceae</taxon>
        <taxon>Cucurbitaria</taxon>
    </lineage>
</organism>
<protein>
    <submittedName>
        <fullName evidence="2">Uncharacterized protein</fullName>
    </submittedName>
</protein>
<sequence length="157" mass="16974">MSSISERSGHVRHLPPEPHMQGQETKASTWNVGGLIGGSGFLRSSNSSGKDQGVAFERRSEEPQSSASGVSLGVEKFPDNAQVCLCLGSLGSTSNAACPFGTDRLSEDYPWTGRALAVARETNALLNTQPVETSHREWSLFCDMKTSNRDELEEEVD</sequence>
<evidence type="ECO:0000313" key="3">
    <source>
        <dbReference type="Proteomes" id="UP000800039"/>
    </source>
</evidence>
<dbReference type="AlphaFoldDB" id="A0A9P4L8L9"/>
<name>A0A9P4L8L9_9PLEO</name>
<dbReference type="EMBL" id="ML976616">
    <property type="protein sequence ID" value="KAF1846246.1"/>
    <property type="molecule type" value="Genomic_DNA"/>
</dbReference>
<gene>
    <name evidence="2" type="ORF">K460DRAFT_355949</name>
</gene>
<dbReference type="Proteomes" id="UP000800039">
    <property type="component" value="Unassembled WGS sequence"/>
</dbReference>
<dbReference type="RefSeq" id="XP_040788809.1">
    <property type="nucleotide sequence ID" value="XM_040931917.1"/>
</dbReference>
<feature type="compositionally biased region" description="Polar residues" evidence="1">
    <location>
        <begin position="22"/>
        <end position="31"/>
    </location>
</feature>
<feature type="region of interest" description="Disordered" evidence="1">
    <location>
        <begin position="1"/>
        <end position="73"/>
    </location>
</feature>
<proteinExistence type="predicted"/>
<evidence type="ECO:0000313" key="2">
    <source>
        <dbReference type="EMBL" id="KAF1846246.1"/>
    </source>
</evidence>
<comment type="caution">
    <text evidence="2">The sequence shown here is derived from an EMBL/GenBank/DDBJ whole genome shotgun (WGS) entry which is preliminary data.</text>
</comment>
<keyword evidence="3" id="KW-1185">Reference proteome</keyword>
<evidence type="ECO:0000256" key="1">
    <source>
        <dbReference type="SAM" id="MobiDB-lite"/>
    </source>
</evidence>